<dbReference type="InterPro" id="IPR029020">
    <property type="entry name" value="Ammonium/urea_transptr"/>
</dbReference>
<evidence type="ECO:0000256" key="6">
    <source>
        <dbReference type="ARBA" id="ARBA00023136"/>
    </source>
</evidence>
<dbReference type="STRING" id="1150112.SAMN04487893_11175"/>
<dbReference type="GO" id="GO:0015204">
    <property type="term" value="F:urea transmembrane transporter activity"/>
    <property type="evidence" value="ECO:0007669"/>
    <property type="project" value="InterPro"/>
</dbReference>
<dbReference type="PANTHER" id="PTHR10464:SF4">
    <property type="entry name" value="UREA TRANSPORTER"/>
    <property type="match status" value="1"/>
</dbReference>
<sequence length="320" mass="35930">MIKKIEEFVKWNFRGIAQIMFQKNATTGLIFFIGIVYCSWHMAIGLLVGTITGTALGYLLDSKNDTKGLKKGMYGFNAALMGIIIVFQYGLSWTSLGWVIGSAAVATLMMHVALLKEIRIFTFPFVFLSWIVIYLINSKSLLPLVSHPTVDENLLQQPITEMFERFLVFIGMSYQDERLDDVLIFATHGFGQVMFQASFLASLMFLIGVYVNKPVAALYGMFASILAITISRMIEGPDVVIGTGMVSFNAVLCAIAFSGTRHRDGLLVIFSTILTVLIDSLMNKFEIPAYTFPFVMTMWILLFAEKRIRRLSNMFTTDVD</sequence>
<keyword evidence="3" id="KW-1003">Cell membrane</keyword>
<dbReference type="OrthoDB" id="279428at2"/>
<feature type="transmembrane region" description="Helical" evidence="7">
    <location>
        <begin position="29"/>
        <end position="60"/>
    </location>
</feature>
<feature type="transmembrane region" description="Helical" evidence="7">
    <location>
        <begin position="287"/>
        <end position="304"/>
    </location>
</feature>
<evidence type="ECO:0000256" key="2">
    <source>
        <dbReference type="ARBA" id="ARBA00005914"/>
    </source>
</evidence>
<keyword evidence="5 7" id="KW-1133">Transmembrane helix</keyword>
<reference evidence="9" key="1">
    <citation type="submission" date="2016-10" db="EMBL/GenBank/DDBJ databases">
        <authorList>
            <person name="Varghese N."/>
            <person name="Submissions S."/>
        </authorList>
    </citation>
    <scope>NUCLEOTIDE SEQUENCE [LARGE SCALE GENOMIC DNA]</scope>
    <source>
        <strain evidence="9">DSM 26542</strain>
    </source>
</reference>
<dbReference type="Gene3D" id="1.10.3430.10">
    <property type="entry name" value="Ammonium transporter AmtB like domains"/>
    <property type="match status" value="1"/>
</dbReference>
<evidence type="ECO:0000256" key="7">
    <source>
        <dbReference type="SAM" id="Phobius"/>
    </source>
</evidence>
<dbReference type="InterPro" id="IPR004937">
    <property type="entry name" value="Urea_transporter"/>
</dbReference>
<accession>A0A1I3SWQ4</accession>
<dbReference type="EMBL" id="FORU01000011">
    <property type="protein sequence ID" value="SFJ61876.1"/>
    <property type="molecule type" value="Genomic_DNA"/>
</dbReference>
<feature type="transmembrane region" description="Helical" evidence="7">
    <location>
        <begin position="216"/>
        <end position="234"/>
    </location>
</feature>
<feature type="transmembrane region" description="Helical" evidence="7">
    <location>
        <begin position="120"/>
        <end position="137"/>
    </location>
</feature>
<dbReference type="AlphaFoldDB" id="A0A1I3SWQ4"/>
<feature type="transmembrane region" description="Helical" evidence="7">
    <location>
        <begin position="265"/>
        <end position="281"/>
    </location>
</feature>
<keyword evidence="6 7" id="KW-0472">Membrane</keyword>
<comment type="subcellular location">
    <subcellularLocation>
        <location evidence="1">Cell membrane</location>
        <topology evidence="1">Multi-pass membrane protein</topology>
    </subcellularLocation>
</comment>
<dbReference type="Pfam" id="PF03253">
    <property type="entry name" value="UT"/>
    <property type="match status" value="1"/>
</dbReference>
<dbReference type="RefSeq" id="WP_090679786.1">
    <property type="nucleotide sequence ID" value="NZ_FORU01000011.1"/>
</dbReference>
<name>A0A1I3SWQ4_9FLAO</name>
<feature type="transmembrane region" description="Helical" evidence="7">
    <location>
        <begin position="182"/>
        <end position="209"/>
    </location>
</feature>
<comment type="similarity">
    <text evidence="2">Belongs to the urea transporter family.</text>
</comment>
<keyword evidence="9" id="KW-1185">Reference proteome</keyword>
<protein>
    <submittedName>
        <fullName evidence="8">Urea transporter</fullName>
    </submittedName>
</protein>
<dbReference type="Proteomes" id="UP000243887">
    <property type="component" value="Unassembled WGS sequence"/>
</dbReference>
<evidence type="ECO:0000256" key="5">
    <source>
        <dbReference type="ARBA" id="ARBA00022989"/>
    </source>
</evidence>
<feature type="transmembrane region" description="Helical" evidence="7">
    <location>
        <begin position="72"/>
        <end position="90"/>
    </location>
</feature>
<evidence type="ECO:0000313" key="8">
    <source>
        <dbReference type="EMBL" id="SFJ61876.1"/>
    </source>
</evidence>
<dbReference type="PANTHER" id="PTHR10464">
    <property type="entry name" value="UREA TRANSPORTER"/>
    <property type="match status" value="1"/>
</dbReference>
<dbReference type="GO" id="GO:0005886">
    <property type="term" value="C:plasma membrane"/>
    <property type="evidence" value="ECO:0007669"/>
    <property type="project" value="UniProtKB-SubCell"/>
</dbReference>
<evidence type="ECO:0000256" key="3">
    <source>
        <dbReference type="ARBA" id="ARBA00022475"/>
    </source>
</evidence>
<evidence type="ECO:0000313" key="9">
    <source>
        <dbReference type="Proteomes" id="UP000243887"/>
    </source>
</evidence>
<keyword evidence="4 7" id="KW-0812">Transmembrane</keyword>
<proteinExistence type="inferred from homology"/>
<organism evidence="8 9">
    <name type="scientific">Myroides guanonis</name>
    <dbReference type="NCBI Taxonomy" id="1150112"/>
    <lineage>
        <taxon>Bacteria</taxon>
        <taxon>Pseudomonadati</taxon>
        <taxon>Bacteroidota</taxon>
        <taxon>Flavobacteriia</taxon>
        <taxon>Flavobacteriales</taxon>
        <taxon>Flavobacteriaceae</taxon>
        <taxon>Myroides</taxon>
    </lineage>
</organism>
<gene>
    <name evidence="8" type="ORF">SAMN04487893_11175</name>
</gene>
<feature type="transmembrane region" description="Helical" evidence="7">
    <location>
        <begin position="240"/>
        <end position="258"/>
    </location>
</feature>
<evidence type="ECO:0000256" key="1">
    <source>
        <dbReference type="ARBA" id="ARBA00004651"/>
    </source>
</evidence>
<evidence type="ECO:0000256" key="4">
    <source>
        <dbReference type="ARBA" id="ARBA00022692"/>
    </source>
</evidence>